<evidence type="ECO:0000313" key="2">
    <source>
        <dbReference type="EMBL" id="CAL4886618.1"/>
    </source>
</evidence>
<evidence type="ECO:0000313" key="3">
    <source>
        <dbReference type="Proteomes" id="UP001497457"/>
    </source>
</evidence>
<name>A0ABC8V9U6_9POAL</name>
<proteinExistence type="predicted"/>
<dbReference type="EMBL" id="OZ075111">
    <property type="protein sequence ID" value="CAL4886618.1"/>
    <property type="molecule type" value="Genomic_DNA"/>
</dbReference>
<sequence>MATGGRCRRRRSWISSIRRRHGSGSKLSSHGGGNDDILVDSSNREYGEWICARGYRIRRTACMRVDANGGVYVPDSEDEESSKEVQAGGVGIERTNLGGASVTADGMLLPDVAVPMGAVAIGTDGFPADATAEGVPSAAAEGGTADGVEVVNDVAIGEEMHPKVVARLKALLAHMDPSVRDVFISMLKDGVDVSPLDPLEFMRRLYSGLVLQWCTAVQNLNFCVMAPLSSGLV</sequence>
<evidence type="ECO:0000256" key="1">
    <source>
        <dbReference type="SAM" id="MobiDB-lite"/>
    </source>
</evidence>
<reference evidence="2 3" key="2">
    <citation type="submission" date="2024-10" db="EMBL/GenBank/DDBJ databases">
        <authorList>
            <person name="Ryan C."/>
        </authorList>
    </citation>
    <scope>NUCLEOTIDE SEQUENCE [LARGE SCALE GENOMIC DNA]</scope>
</reference>
<accession>A0ABC8V9U6</accession>
<dbReference type="Proteomes" id="UP001497457">
    <property type="component" value="Chromosome 1b"/>
</dbReference>
<protein>
    <submittedName>
        <fullName evidence="2">Uncharacterized protein</fullName>
    </submittedName>
</protein>
<dbReference type="AlphaFoldDB" id="A0ABC8V9U6"/>
<organism evidence="2 3">
    <name type="scientific">Urochloa decumbens</name>
    <dbReference type="NCBI Taxonomy" id="240449"/>
    <lineage>
        <taxon>Eukaryota</taxon>
        <taxon>Viridiplantae</taxon>
        <taxon>Streptophyta</taxon>
        <taxon>Embryophyta</taxon>
        <taxon>Tracheophyta</taxon>
        <taxon>Spermatophyta</taxon>
        <taxon>Magnoliopsida</taxon>
        <taxon>Liliopsida</taxon>
        <taxon>Poales</taxon>
        <taxon>Poaceae</taxon>
        <taxon>PACMAD clade</taxon>
        <taxon>Panicoideae</taxon>
        <taxon>Panicodae</taxon>
        <taxon>Paniceae</taxon>
        <taxon>Melinidinae</taxon>
        <taxon>Urochloa</taxon>
    </lineage>
</organism>
<gene>
    <name evidence="2" type="ORF">URODEC1_LOCUS1254</name>
</gene>
<feature type="region of interest" description="Disordered" evidence="1">
    <location>
        <begin position="18"/>
        <end position="38"/>
    </location>
</feature>
<reference evidence="3" key="1">
    <citation type="submission" date="2024-06" db="EMBL/GenBank/DDBJ databases">
        <authorList>
            <person name="Ryan C."/>
        </authorList>
    </citation>
    <scope>NUCLEOTIDE SEQUENCE [LARGE SCALE GENOMIC DNA]</scope>
</reference>
<keyword evidence="3" id="KW-1185">Reference proteome</keyword>